<dbReference type="AlphaFoldDB" id="A0A6G1CID3"/>
<comment type="caution">
    <text evidence="2">The sequence shown here is derived from an EMBL/GenBank/DDBJ whole genome shotgun (WGS) entry which is preliminary data.</text>
</comment>
<dbReference type="Proteomes" id="UP000479710">
    <property type="component" value="Unassembled WGS sequence"/>
</dbReference>
<dbReference type="EMBL" id="SPHZ02000009">
    <property type="protein sequence ID" value="KAF0900405.1"/>
    <property type="molecule type" value="Genomic_DNA"/>
</dbReference>
<accession>A0A6G1CID3</accession>
<protein>
    <submittedName>
        <fullName evidence="2">Uncharacterized protein</fullName>
    </submittedName>
</protein>
<keyword evidence="3" id="KW-1185">Reference proteome</keyword>
<feature type="compositionally biased region" description="Polar residues" evidence="1">
    <location>
        <begin position="81"/>
        <end position="97"/>
    </location>
</feature>
<evidence type="ECO:0000313" key="3">
    <source>
        <dbReference type="Proteomes" id="UP000479710"/>
    </source>
</evidence>
<feature type="region of interest" description="Disordered" evidence="1">
    <location>
        <begin position="69"/>
        <end position="123"/>
    </location>
</feature>
<name>A0A6G1CID3_9ORYZ</name>
<proteinExistence type="predicted"/>
<organism evidence="2 3">
    <name type="scientific">Oryza meyeriana var. granulata</name>
    <dbReference type="NCBI Taxonomy" id="110450"/>
    <lineage>
        <taxon>Eukaryota</taxon>
        <taxon>Viridiplantae</taxon>
        <taxon>Streptophyta</taxon>
        <taxon>Embryophyta</taxon>
        <taxon>Tracheophyta</taxon>
        <taxon>Spermatophyta</taxon>
        <taxon>Magnoliopsida</taxon>
        <taxon>Liliopsida</taxon>
        <taxon>Poales</taxon>
        <taxon>Poaceae</taxon>
        <taxon>BOP clade</taxon>
        <taxon>Oryzoideae</taxon>
        <taxon>Oryzeae</taxon>
        <taxon>Oryzinae</taxon>
        <taxon>Oryza</taxon>
        <taxon>Oryza meyeriana</taxon>
    </lineage>
</organism>
<gene>
    <name evidence="2" type="ORF">E2562_031592</name>
</gene>
<reference evidence="2 3" key="1">
    <citation type="submission" date="2019-11" db="EMBL/GenBank/DDBJ databases">
        <title>Whole genome sequence of Oryza granulata.</title>
        <authorList>
            <person name="Li W."/>
        </authorList>
    </citation>
    <scope>NUCLEOTIDE SEQUENCE [LARGE SCALE GENOMIC DNA]</scope>
    <source>
        <strain evidence="3">cv. Menghai</strain>
        <tissue evidence="2">Leaf</tissue>
    </source>
</reference>
<feature type="compositionally biased region" description="Polar residues" evidence="1">
    <location>
        <begin position="106"/>
        <end position="117"/>
    </location>
</feature>
<sequence length="123" mass="13249">MLSSRKVHQAIAGRASARVTEPWQVLARRGMIGQPLARSVGPRQDWPGDDKCFQASARVAGLRHILSGYGKVDRDEEPSAVQRQSRSVEATSTNQWHGQRVDEEASQSLVMAGQASSGPAGLA</sequence>
<evidence type="ECO:0000256" key="1">
    <source>
        <dbReference type="SAM" id="MobiDB-lite"/>
    </source>
</evidence>
<evidence type="ECO:0000313" key="2">
    <source>
        <dbReference type="EMBL" id="KAF0900405.1"/>
    </source>
</evidence>